<keyword evidence="9" id="KW-0566">Pantothenate biosynthesis</keyword>
<dbReference type="InterPro" id="IPR013328">
    <property type="entry name" value="6PGD_dom2"/>
</dbReference>
<comment type="catalytic activity">
    <reaction evidence="8 9">
        <text>(R)-pantoate + NADP(+) = 2-dehydropantoate + NADPH + H(+)</text>
        <dbReference type="Rhea" id="RHEA:16233"/>
        <dbReference type="ChEBI" id="CHEBI:11561"/>
        <dbReference type="ChEBI" id="CHEBI:15378"/>
        <dbReference type="ChEBI" id="CHEBI:15980"/>
        <dbReference type="ChEBI" id="CHEBI:57783"/>
        <dbReference type="ChEBI" id="CHEBI:58349"/>
        <dbReference type="EC" id="1.1.1.169"/>
    </reaction>
</comment>
<dbReference type="EC" id="1.1.1.169" evidence="3 9"/>
<dbReference type="Gene3D" id="1.10.1040.10">
    <property type="entry name" value="N-(1-d-carboxylethyl)-l-norvaline Dehydrogenase, domain 2"/>
    <property type="match status" value="1"/>
</dbReference>
<dbReference type="GO" id="GO:0015940">
    <property type="term" value="P:pantothenate biosynthetic process"/>
    <property type="evidence" value="ECO:0007669"/>
    <property type="project" value="UniProtKB-UniPathway"/>
</dbReference>
<dbReference type="EMBL" id="QGDT01000007">
    <property type="protein sequence ID" value="PWJ57497.1"/>
    <property type="molecule type" value="Genomic_DNA"/>
</dbReference>
<dbReference type="SUPFAM" id="SSF48179">
    <property type="entry name" value="6-phosphogluconate dehydrogenase C-terminal domain-like"/>
    <property type="match status" value="1"/>
</dbReference>
<dbReference type="InterPro" id="IPR013752">
    <property type="entry name" value="KPA_reductase"/>
</dbReference>
<organism evidence="12 13">
    <name type="scientific">Dyadobacter jejuensis</name>
    <dbReference type="NCBI Taxonomy" id="1082580"/>
    <lineage>
        <taxon>Bacteria</taxon>
        <taxon>Pseudomonadati</taxon>
        <taxon>Bacteroidota</taxon>
        <taxon>Cytophagia</taxon>
        <taxon>Cytophagales</taxon>
        <taxon>Spirosomataceae</taxon>
        <taxon>Dyadobacter</taxon>
    </lineage>
</organism>
<feature type="domain" description="Ketopantoate reductase N-terminal" evidence="10">
    <location>
        <begin position="3"/>
        <end position="157"/>
    </location>
</feature>
<evidence type="ECO:0000256" key="7">
    <source>
        <dbReference type="ARBA" id="ARBA00032024"/>
    </source>
</evidence>
<proteinExistence type="inferred from homology"/>
<dbReference type="NCBIfam" id="TIGR00745">
    <property type="entry name" value="apbA_panE"/>
    <property type="match status" value="1"/>
</dbReference>
<evidence type="ECO:0000256" key="9">
    <source>
        <dbReference type="RuleBase" id="RU362068"/>
    </source>
</evidence>
<comment type="caution">
    <text evidence="12">The sequence shown here is derived from an EMBL/GenBank/DDBJ whole genome shotgun (WGS) entry which is preliminary data.</text>
</comment>
<accession>A0A316B4G7</accession>
<evidence type="ECO:0000259" key="10">
    <source>
        <dbReference type="Pfam" id="PF02558"/>
    </source>
</evidence>
<dbReference type="AlphaFoldDB" id="A0A316B4G7"/>
<sequence>MKIGILGMGGVGCFIGAKLTKHYENDGSTQIIFICRNETKEAILNNGLTLIKDGQTTISRPYMASDDAGQIGLLDILLVTTKSFSLPTALEEYRACLKEDTVVIPIQNGVNSKSLIEAHSGHDPSRILEGCIYIVSNMLSPGVVKHLGGPGKIFFGNRGIGDFSRIEKILTDGGLDITYTKDITTIVWRKYLFVSPLAAMTTALKKTFGELVEDPSNRAQLEAMMQEVKSVAIGMNVPLTNENVERSLAMLSNFPYPSKSSLQLDFENRSPSNEKDVLVDFVIEQGRKLGINVSNYEEMNDKIAYHSGSLNG</sequence>
<dbReference type="InterPro" id="IPR008927">
    <property type="entry name" value="6-PGluconate_DH-like_C_sf"/>
</dbReference>
<evidence type="ECO:0000256" key="3">
    <source>
        <dbReference type="ARBA" id="ARBA00013014"/>
    </source>
</evidence>
<dbReference type="InterPro" id="IPR051402">
    <property type="entry name" value="KPR-Related"/>
</dbReference>
<evidence type="ECO:0000256" key="5">
    <source>
        <dbReference type="ARBA" id="ARBA00022857"/>
    </source>
</evidence>
<reference evidence="12 13" key="1">
    <citation type="submission" date="2018-03" db="EMBL/GenBank/DDBJ databases">
        <title>Genomic Encyclopedia of Archaeal and Bacterial Type Strains, Phase II (KMG-II): from individual species to whole genera.</title>
        <authorList>
            <person name="Goeker M."/>
        </authorList>
    </citation>
    <scope>NUCLEOTIDE SEQUENCE [LARGE SCALE GENOMIC DNA]</scope>
    <source>
        <strain evidence="12 13">DSM 100346</strain>
    </source>
</reference>
<evidence type="ECO:0000256" key="6">
    <source>
        <dbReference type="ARBA" id="ARBA00023002"/>
    </source>
</evidence>
<dbReference type="PANTHER" id="PTHR21708">
    <property type="entry name" value="PROBABLE 2-DEHYDROPANTOATE 2-REDUCTASE"/>
    <property type="match status" value="1"/>
</dbReference>
<dbReference type="Pfam" id="PF02558">
    <property type="entry name" value="ApbA"/>
    <property type="match status" value="1"/>
</dbReference>
<evidence type="ECO:0000256" key="8">
    <source>
        <dbReference type="ARBA" id="ARBA00048793"/>
    </source>
</evidence>
<keyword evidence="6 9" id="KW-0560">Oxidoreductase</keyword>
<dbReference type="InterPro" id="IPR003710">
    <property type="entry name" value="ApbA"/>
</dbReference>
<dbReference type="PANTHER" id="PTHR21708:SF26">
    <property type="entry name" value="2-DEHYDROPANTOATE 2-REDUCTASE"/>
    <property type="match status" value="1"/>
</dbReference>
<dbReference type="Pfam" id="PF08546">
    <property type="entry name" value="ApbA_C"/>
    <property type="match status" value="1"/>
</dbReference>
<feature type="domain" description="Ketopantoate reductase C-terminal" evidence="11">
    <location>
        <begin position="182"/>
        <end position="296"/>
    </location>
</feature>
<dbReference type="GO" id="GO:0005737">
    <property type="term" value="C:cytoplasm"/>
    <property type="evidence" value="ECO:0007669"/>
    <property type="project" value="TreeGrafter"/>
</dbReference>
<gene>
    <name evidence="12" type="ORF">CLV98_107205</name>
</gene>
<name>A0A316B4G7_9BACT</name>
<comment type="pathway">
    <text evidence="1 9">Cofactor biosynthesis; (R)-pantothenate biosynthesis; (R)-pantoate from 3-methyl-2-oxobutanoate: step 2/2.</text>
</comment>
<dbReference type="Proteomes" id="UP000245880">
    <property type="component" value="Unassembled WGS sequence"/>
</dbReference>
<comment type="function">
    <text evidence="9">Catalyzes the NADPH-dependent reduction of ketopantoate into pantoic acid.</text>
</comment>
<keyword evidence="5 9" id="KW-0521">NADP</keyword>
<evidence type="ECO:0000256" key="1">
    <source>
        <dbReference type="ARBA" id="ARBA00004994"/>
    </source>
</evidence>
<dbReference type="GO" id="GO:0008677">
    <property type="term" value="F:2-dehydropantoate 2-reductase activity"/>
    <property type="evidence" value="ECO:0007669"/>
    <property type="project" value="UniProtKB-EC"/>
</dbReference>
<evidence type="ECO:0000313" key="13">
    <source>
        <dbReference type="Proteomes" id="UP000245880"/>
    </source>
</evidence>
<dbReference type="RefSeq" id="WP_109675272.1">
    <property type="nucleotide sequence ID" value="NZ_QGDT01000007.1"/>
</dbReference>
<comment type="similarity">
    <text evidence="2 9">Belongs to the ketopantoate reductase family.</text>
</comment>
<dbReference type="InterPro" id="IPR013332">
    <property type="entry name" value="KPR_N"/>
</dbReference>
<dbReference type="Gene3D" id="3.40.50.720">
    <property type="entry name" value="NAD(P)-binding Rossmann-like Domain"/>
    <property type="match status" value="1"/>
</dbReference>
<dbReference type="InterPro" id="IPR036291">
    <property type="entry name" value="NAD(P)-bd_dom_sf"/>
</dbReference>
<evidence type="ECO:0000313" key="12">
    <source>
        <dbReference type="EMBL" id="PWJ57497.1"/>
    </source>
</evidence>
<protein>
    <recommendedName>
        <fullName evidence="4 9">2-dehydropantoate 2-reductase</fullName>
        <ecNumber evidence="3 9">1.1.1.169</ecNumber>
    </recommendedName>
    <alternativeName>
        <fullName evidence="7 9">Ketopantoate reductase</fullName>
    </alternativeName>
</protein>
<dbReference type="OrthoDB" id="9796561at2"/>
<evidence type="ECO:0000259" key="11">
    <source>
        <dbReference type="Pfam" id="PF08546"/>
    </source>
</evidence>
<dbReference type="UniPathway" id="UPA00028">
    <property type="reaction ID" value="UER00004"/>
</dbReference>
<dbReference type="SUPFAM" id="SSF51735">
    <property type="entry name" value="NAD(P)-binding Rossmann-fold domains"/>
    <property type="match status" value="1"/>
</dbReference>
<keyword evidence="13" id="KW-1185">Reference proteome</keyword>
<evidence type="ECO:0000256" key="4">
    <source>
        <dbReference type="ARBA" id="ARBA00019465"/>
    </source>
</evidence>
<evidence type="ECO:0000256" key="2">
    <source>
        <dbReference type="ARBA" id="ARBA00007870"/>
    </source>
</evidence>